<gene>
    <name evidence="1" type="ORF">JL102_02485</name>
</gene>
<accession>A0A937JXU2</accession>
<dbReference type="EMBL" id="JAESIY010000001">
    <property type="protein sequence ID" value="MBL3654984.1"/>
    <property type="molecule type" value="Genomic_DNA"/>
</dbReference>
<reference evidence="1" key="1">
    <citation type="submission" date="2021-01" db="EMBL/GenBank/DDBJ databases">
        <title>Fulvivirga kasyanovii gen. nov., sp nov., a novel member of the phylum Bacteroidetes isolated from seawater in a mussel farm.</title>
        <authorList>
            <person name="Zhao L.-H."/>
            <person name="Wang Z.-J."/>
        </authorList>
    </citation>
    <scope>NUCLEOTIDE SEQUENCE</scope>
    <source>
        <strain evidence="1">2943</strain>
    </source>
</reference>
<comment type="caution">
    <text evidence="1">The sequence shown here is derived from an EMBL/GenBank/DDBJ whole genome shotgun (WGS) entry which is preliminary data.</text>
</comment>
<dbReference type="SUPFAM" id="SSF53756">
    <property type="entry name" value="UDP-Glycosyltransferase/glycogen phosphorylase"/>
    <property type="match status" value="1"/>
</dbReference>
<organism evidence="1 2">
    <name type="scientific">Fulvivirga sediminis</name>
    <dbReference type="NCBI Taxonomy" id="2803949"/>
    <lineage>
        <taxon>Bacteria</taxon>
        <taxon>Pseudomonadati</taxon>
        <taxon>Bacteroidota</taxon>
        <taxon>Cytophagia</taxon>
        <taxon>Cytophagales</taxon>
        <taxon>Fulvivirgaceae</taxon>
        <taxon>Fulvivirga</taxon>
    </lineage>
</organism>
<keyword evidence="2" id="KW-1185">Reference proteome</keyword>
<dbReference type="Proteomes" id="UP000659388">
    <property type="component" value="Unassembled WGS sequence"/>
</dbReference>
<sequence length="356" mass="41108">MTLSNKNILLISPEPWNHVFVSKHHYAVNLSKKGNKVFFLNPPSSSKYKITNSRYEDLFIINYSGFVKGLRFLPTWLQRYFISIKFNNLQKLCGVNFDIVWSFDNSVFFDFYALPEKVLCISHIVDLNQDFNTRQAATTAKVCFGVIPDIVERLFMYNTNTYLITHGVNLSEYSSNIVTLPGTNGIKALYVGNLAMPFIDWDLLQQAVISQPKTDFIFLGSNMDFVPEPFKSYENTYILEAVPPAELWSYLNAADILMLAYSEEYYVTYASPHKFWQYLAVGKPIITSYTKEYLPFEDLIYMARTSESWCQLIGEVIENLTNHNTEDLILARKSLAADNSYERKIQEVEKCLTEIL</sequence>
<protein>
    <recommendedName>
        <fullName evidence="3">Glycosyltransferase family 1 protein</fullName>
    </recommendedName>
</protein>
<dbReference type="InterPro" id="IPR016126">
    <property type="entry name" value="Secretoglobin"/>
</dbReference>
<dbReference type="AlphaFoldDB" id="A0A937JXU2"/>
<proteinExistence type="predicted"/>
<evidence type="ECO:0008006" key="3">
    <source>
        <dbReference type="Google" id="ProtNLM"/>
    </source>
</evidence>
<dbReference type="RefSeq" id="WP_202242092.1">
    <property type="nucleotide sequence ID" value="NZ_JAESIY010000001.1"/>
</dbReference>
<name>A0A937JXU2_9BACT</name>
<evidence type="ECO:0000313" key="1">
    <source>
        <dbReference type="EMBL" id="MBL3654984.1"/>
    </source>
</evidence>
<dbReference type="Gene3D" id="3.40.50.2000">
    <property type="entry name" value="Glycogen Phosphorylase B"/>
    <property type="match status" value="1"/>
</dbReference>
<evidence type="ECO:0000313" key="2">
    <source>
        <dbReference type="Proteomes" id="UP000659388"/>
    </source>
</evidence>
<dbReference type="PROSITE" id="PS51311">
    <property type="entry name" value="SCGB"/>
    <property type="match status" value="1"/>
</dbReference>